<keyword evidence="5" id="KW-0804">Transcription</keyword>
<dbReference type="Gene3D" id="4.10.860.120">
    <property type="entry name" value="RNA polymerase II, clamp domain"/>
    <property type="match status" value="1"/>
</dbReference>
<evidence type="ECO:0000259" key="6">
    <source>
        <dbReference type="Pfam" id="PF04997"/>
    </source>
</evidence>
<dbReference type="Proteomes" id="UP000885648">
    <property type="component" value="Unassembled WGS sequence"/>
</dbReference>
<evidence type="ECO:0000256" key="3">
    <source>
        <dbReference type="ARBA" id="ARBA00022679"/>
    </source>
</evidence>
<evidence type="ECO:0000256" key="4">
    <source>
        <dbReference type="ARBA" id="ARBA00022695"/>
    </source>
</evidence>
<keyword evidence="3" id="KW-0808">Transferase</keyword>
<dbReference type="GO" id="GO:0006351">
    <property type="term" value="P:DNA-templated transcription"/>
    <property type="evidence" value="ECO:0007669"/>
    <property type="project" value="InterPro"/>
</dbReference>
<dbReference type="InterPro" id="IPR044893">
    <property type="entry name" value="RNA_pol_Rpb1_clamp_domain"/>
</dbReference>
<dbReference type="InterPro" id="IPR007080">
    <property type="entry name" value="RNA_pol_Rpb1_1"/>
</dbReference>
<dbReference type="GO" id="GO:0003899">
    <property type="term" value="F:DNA-directed RNA polymerase activity"/>
    <property type="evidence" value="ECO:0007669"/>
    <property type="project" value="UniProtKB-EC"/>
</dbReference>
<dbReference type="GO" id="GO:0000428">
    <property type="term" value="C:DNA-directed RNA polymerase complex"/>
    <property type="evidence" value="ECO:0007669"/>
    <property type="project" value="UniProtKB-KW"/>
</dbReference>
<feature type="domain" description="RNA polymerase Rpb1" evidence="6">
    <location>
        <begin position="5"/>
        <end position="61"/>
    </location>
</feature>
<dbReference type="EC" id="2.7.7.6" evidence="1"/>
<keyword evidence="2" id="KW-0240">DNA-directed RNA polymerase</keyword>
<accession>A0A831LM14</accession>
<dbReference type="AlphaFoldDB" id="A0A831LM14"/>
<reference evidence="7" key="1">
    <citation type="journal article" date="2020" name="mSystems">
        <title>Genome- and Community-Level Interaction Insights into Carbon Utilization and Element Cycling Functions of Hydrothermarchaeota in Hydrothermal Sediment.</title>
        <authorList>
            <person name="Zhou Z."/>
            <person name="Liu Y."/>
            <person name="Xu W."/>
            <person name="Pan J."/>
            <person name="Luo Z.H."/>
            <person name="Li M."/>
        </authorList>
    </citation>
    <scope>NUCLEOTIDE SEQUENCE</scope>
    <source>
        <strain evidence="7">SpSt-1183</strain>
    </source>
</reference>
<dbReference type="Pfam" id="PF04997">
    <property type="entry name" value="RNA_pol_Rpb1_1"/>
    <property type="match status" value="1"/>
</dbReference>
<organism evidence="7">
    <name type="scientific">Methanofollis liminatans</name>
    <dbReference type="NCBI Taxonomy" id="2201"/>
    <lineage>
        <taxon>Archaea</taxon>
        <taxon>Methanobacteriati</taxon>
        <taxon>Methanobacteriota</taxon>
        <taxon>Stenosarchaea group</taxon>
        <taxon>Methanomicrobia</taxon>
        <taxon>Methanomicrobiales</taxon>
        <taxon>Methanomicrobiaceae</taxon>
        <taxon>Methanofollis</taxon>
    </lineage>
</organism>
<gene>
    <name evidence="7" type="ORF">ENN52_06365</name>
</gene>
<evidence type="ECO:0000313" key="7">
    <source>
        <dbReference type="EMBL" id="HDS63729.1"/>
    </source>
</evidence>
<proteinExistence type="predicted"/>
<protein>
    <recommendedName>
        <fullName evidence="1">DNA-directed RNA polymerase</fullName>
        <ecNumber evidence="1">2.7.7.6</ecNumber>
    </recommendedName>
</protein>
<keyword evidence="4" id="KW-0548">Nucleotidyltransferase</keyword>
<dbReference type="EMBL" id="DSBY01000257">
    <property type="protein sequence ID" value="HDS63729.1"/>
    <property type="molecule type" value="Genomic_DNA"/>
</dbReference>
<dbReference type="GO" id="GO:0003677">
    <property type="term" value="F:DNA binding"/>
    <property type="evidence" value="ECO:0007669"/>
    <property type="project" value="InterPro"/>
</dbReference>
<dbReference type="SUPFAM" id="SSF64484">
    <property type="entry name" value="beta and beta-prime subunits of DNA dependent RNA-polymerase"/>
    <property type="match status" value="1"/>
</dbReference>
<name>A0A831LM14_9EURY</name>
<sequence length="61" mass="6973">MTSPKRIGKIEFGLLSPKEIRQMSVRKIIWADTYDDDGYPYSQGLMDLHLGVIDPGMRCKT</sequence>
<evidence type="ECO:0000256" key="1">
    <source>
        <dbReference type="ARBA" id="ARBA00012418"/>
    </source>
</evidence>
<feature type="non-terminal residue" evidence="7">
    <location>
        <position position="61"/>
    </location>
</feature>
<evidence type="ECO:0000256" key="5">
    <source>
        <dbReference type="ARBA" id="ARBA00023163"/>
    </source>
</evidence>
<evidence type="ECO:0000256" key="2">
    <source>
        <dbReference type="ARBA" id="ARBA00022478"/>
    </source>
</evidence>
<comment type="caution">
    <text evidence="7">The sequence shown here is derived from an EMBL/GenBank/DDBJ whole genome shotgun (WGS) entry which is preliminary data.</text>
</comment>